<evidence type="ECO:0000313" key="3">
    <source>
        <dbReference type="Proteomes" id="UP001595908"/>
    </source>
</evidence>
<feature type="domain" description="DUF4097" evidence="1">
    <location>
        <begin position="135"/>
        <end position="250"/>
    </location>
</feature>
<evidence type="ECO:0000313" key="2">
    <source>
        <dbReference type="EMBL" id="MFC4976940.1"/>
    </source>
</evidence>
<reference evidence="3" key="1">
    <citation type="journal article" date="2019" name="Int. J. Syst. Evol. Microbiol.">
        <title>The Global Catalogue of Microorganisms (GCM) 10K type strain sequencing project: providing services to taxonomists for standard genome sequencing and annotation.</title>
        <authorList>
            <consortium name="The Broad Institute Genomics Platform"/>
            <consortium name="The Broad Institute Genome Sequencing Center for Infectious Disease"/>
            <person name="Wu L."/>
            <person name="Ma J."/>
        </authorList>
    </citation>
    <scope>NUCLEOTIDE SEQUENCE [LARGE SCALE GENOMIC DNA]</scope>
    <source>
        <strain evidence="3">ICMP 257</strain>
    </source>
</reference>
<proteinExistence type="predicted"/>
<dbReference type="RefSeq" id="WP_033298583.1">
    <property type="nucleotide sequence ID" value="NZ_JBFAGR010000001.1"/>
</dbReference>
<dbReference type="EMBL" id="JBHSJE010000001">
    <property type="protein sequence ID" value="MFC4976940.1"/>
    <property type="molecule type" value="Genomic_DNA"/>
</dbReference>
<sequence>MNITALARRRRWAPLLAVVPLLAGCGGGGDPGGRPGGAPPVLGRGTHLVLTTDNGVRLRPADGDRAVTGAGIVSRWSHRDDTWVLDLSCPQHEGHGDHGEGPCPRMPAIGVPAGVSVTVTARNAGIDAVGMSAGLDLTTVNGDVTVTRSGSGDAAVRLATRNGSVHTGALRSERLHAETVNGDVTLGSATSPSRLTAATTNGSVRVALPQDAPAYDIDAASRNGRTAVAVPAAGKGGGHGMTLTTVNGDVTATRG</sequence>
<dbReference type="GeneID" id="31232631"/>
<gene>
    <name evidence="2" type="ORF">ACFPL4_01015</name>
</gene>
<organism evidence="2 3">
    <name type="scientific">Streptomyces atroolivaceus</name>
    <dbReference type="NCBI Taxonomy" id="66869"/>
    <lineage>
        <taxon>Bacteria</taxon>
        <taxon>Bacillati</taxon>
        <taxon>Actinomycetota</taxon>
        <taxon>Actinomycetes</taxon>
        <taxon>Kitasatosporales</taxon>
        <taxon>Streptomycetaceae</taxon>
        <taxon>Streptomyces</taxon>
    </lineage>
</organism>
<evidence type="ECO:0000259" key="1">
    <source>
        <dbReference type="Pfam" id="PF13349"/>
    </source>
</evidence>
<protein>
    <submittedName>
        <fullName evidence="2">DUF4097 family beta strand repeat-containing protein</fullName>
    </submittedName>
</protein>
<dbReference type="InterPro" id="IPR025164">
    <property type="entry name" value="Toastrack_DUF4097"/>
</dbReference>
<dbReference type="Proteomes" id="UP001595908">
    <property type="component" value="Unassembled WGS sequence"/>
</dbReference>
<comment type="caution">
    <text evidence="2">The sequence shown here is derived from an EMBL/GenBank/DDBJ whole genome shotgun (WGS) entry which is preliminary data.</text>
</comment>
<accession>A0ABV9V137</accession>
<dbReference type="Pfam" id="PF13349">
    <property type="entry name" value="DUF4097"/>
    <property type="match status" value="1"/>
</dbReference>
<name>A0ABV9V137_STRAZ</name>
<keyword evidence="3" id="KW-1185">Reference proteome</keyword>